<dbReference type="InterPro" id="IPR000917">
    <property type="entry name" value="Sulfatase_N"/>
</dbReference>
<dbReference type="AlphaFoldDB" id="X0Y9Y3"/>
<feature type="non-terminal residue" evidence="3">
    <location>
        <position position="1"/>
    </location>
</feature>
<gene>
    <name evidence="3" type="ORF">S01H1_79950</name>
</gene>
<feature type="domain" description="Sulfatase N-terminal" evidence="2">
    <location>
        <begin position="49"/>
        <end position="194"/>
    </location>
</feature>
<organism evidence="3">
    <name type="scientific">marine sediment metagenome</name>
    <dbReference type="NCBI Taxonomy" id="412755"/>
    <lineage>
        <taxon>unclassified sequences</taxon>
        <taxon>metagenomes</taxon>
        <taxon>ecological metagenomes</taxon>
    </lineage>
</organism>
<protein>
    <recommendedName>
        <fullName evidence="2">Sulfatase N-terminal domain-containing protein</fullName>
    </recommendedName>
</protein>
<dbReference type="Gene3D" id="3.40.720.10">
    <property type="entry name" value="Alkaline Phosphatase, subunit A"/>
    <property type="match status" value="1"/>
</dbReference>
<dbReference type="PANTHER" id="PTHR42693:SF33">
    <property type="entry name" value="ARYLSULFATASE"/>
    <property type="match status" value="1"/>
</dbReference>
<dbReference type="EMBL" id="BARS01053944">
    <property type="protein sequence ID" value="GAG44097.1"/>
    <property type="molecule type" value="Genomic_DNA"/>
</dbReference>
<evidence type="ECO:0000259" key="2">
    <source>
        <dbReference type="Pfam" id="PF00884"/>
    </source>
</evidence>
<dbReference type="InterPro" id="IPR050738">
    <property type="entry name" value="Sulfatase"/>
</dbReference>
<dbReference type="PANTHER" id="PTHR42693">
    <property type="entry name" value="ARYLSULFATASE FAMILY MEMBER"/>
    <property type="match status" value="1"/>
</dbReference>
<dbReference type="GO" id="GO:0004065">
    <property type="term" value="F:arylsulfatase activity"/>
    <property type="evidence" value="ECO:0007669"/>
    <property type="project" value="TreeGrafter"/>
</dbReference>
<proteinExistence type="inferred from homology"/>
<comment type="caution">
    <text evidence="3">The sequence shown here is derived from an EMBL/GenBank/DDBJ whole genome shotgun (WGS) entry which is preliminary data.</text>
</comment>
<evidence type="ECO:0000256" key="1">
    <source>
        <dbReference type="ARBA" id="ARBA00008779"/>
    </source>
</evidence>
<dbReference type="InterPro" id="IPR017850">
    <property type="entry name" value="Alkaline_phosphatase_core_sf"/>
</dbReference>
<feature type="non-terminal residue" evidence="3">
    <location>
        <position position="222"/>
    </location>
</feature>
<comment type="similarity">
    <text evidence="1">Belongs to the sulfatase family.</text>
</comment>
<name>X0Y9Y3_9ZZZZ</name>
<dbReference type="SUPFAM" id="SSF53649">
    <property type="entry name" value="Alkaline phosphatase-like"/>
    <property type="match status" value="1"/>
</dbReference>
<dbReference type="Pfam" id="PF00884">
    <property type="entry name" value="Sulfatase"/>
    <property type="match status" value="1"/>
</dbReference>
<reference evidence="3" key="1">
    <citation type="journal article" date="2014" name="Front. Microbiol.">
        <title>High frequency of phylogenetically diverse reductive dehalogenase-homologous genes in deep subseafloor sedimentary metagenomes.</title>
        <authorList>
            <person name="Kawai M."/>
            <person name="Futagami T."/>
            <person name="Toyoda A."/>
            <person name="Takaki Y."/>
            <person name="Nishi S."/>
            <person name="Hori S."/>
            <person name="Arai W."/>
            <person name="Tsubouchi T."/>
            <person name="Morono Y."/>
            <person name="Uchiyama I."/>
            <person name="Ito T."/>
            <person name="Fujiyama A."/>
            <person name="Inagaki F."/>
            <person name="Takami H."/>
        </authorList>
    </citation>
    <scope>NUCLEOTIDE SEQUENCE</scope>
    <source>
        <strain evidence="3">Expedition CK06-06</strain>
    </source>
</reference>
<accession>X0Y9Y3</accession>
<sequence length="222" mass="24068">IGKWDIGSREQGPLDRGFMEVARSAPSKKPFICLRRDGSEVFRTDLDGDYMAEFVERNKDKPFFLYFSPNAIHSPSGDTPARYQNRSKAKGKRKALAGALIAVDDAVGKLLAMLKKHNLEEDTVVFLAGDNGPNLGEQGSAEPYRGGKGAGTQLEGWVHTPAIVSWPGGIPAGKAYEGLMCTMDFYATAAAIAGKPPPKRCEGKDLLPYLKGKKTGDVHEEL</sequence>
<evidence type="ECO:0000313" key="3">
    <source>
        <dbReference type="EMBL" id="GAG44097.1"/>
    </source>
</evidence>